<dbReference type="AlphaFoldDB" id="A0AAU9WFW0"/>
<organism evidence="2 3">
    <name type="scientific">Pocillopora meandrina</name>
    <dbReference type="NCBI Taxonomy" id="46732"/>
    <lineage>
        <taxon>Eukaryota</taxon>
        <taxon>Metazoa</taxon>
        <taxon>Cnidaria</taxon>
        <taxon>Anthozoa</taxon>
        <taxon>Hexacorallia</taxon>
        <taxon>Scleractinia</taxon>
        <taxon>Astrocoeniina</taxon>
        <taxon>Pocilloporidae</taxon>
        <taxon>Pocillopora</taxon>
    </lineage>
</organism>
<gene>
    <name evidence="2" type="ORF">PMEA_00004527</name>
</gene>
<protein>
    <submittedName>
        <fullName evidence="2">Uncharacterized protein</fullName>
    </submittedName>
</protein>
<evidence type="ECO:0000256" key="1">
    <source>
        <dbReference type="SAM" id="MobiDB-lite"/>
    </source>
</evidence>
<comment type="caution">
    <text evidence="2">The sequence shown here is derived from an EMBL/GenBank/DDBJ whole genome shotgun (WGS) entry which is preliminary data.</text>
</comment>
<reference evidence="2 3" key="1">
    <citation type="submission" date="2022-05" db="EMBL/GenBank/DDBJ databases">
        <authorList>
            <consortium name="Genoscope - CEA"/>
            <person name="William W."/>
        </authorList>
    </citation>
    <scope>NUCLEOTIDE SEQUENCE [LARGE SCALE GENOMIC DNA]</scope>
</reference>
<keyword evidence="3" id="KW-1185">Reference proteome</keyword>
<dbReference type="Proteomes" id="UP001159428">
    <property type="component" value="Unassembled WGS sequence"/>
</dbReference>
<evidence type="ECO:0000313" key="3">
    <source>
        <dbReference type="Proteomes" id="UP001159428"/>
    </source>
</evidence>
<accession>A0AAU9WFW0</accession>
<feature type="region of interest" description="Disordered" evidence="1">
    <location>
        <begin position="303"/>
        <end position="325"/>
    </location>
</feature>
<name>A0AAU9WFW0_9CNID</name>
<proteinExistence type="predicted"/>
<dbReference type="EMBL" id="CALNXJ010000013">
    <property type="protein sequence ID" value="CAH3112501.1"/>
    <property type="molecule type" value="Genomic_DNA"/>
</dbReference>
<evidence type="ECO:0000313" key="2">
    <source>
        <dbReference type="EMBL" id="CAH3112501.1"/>
    </source>
</evidence>
<feature type="compositionally biased region" description="Polar residues" evidence="1">
    <location>
        <begin position="305"/>
        <end position="317"/>
    </location>
</feature>
<sequence length="542" mass="59274">MEASLSKVTQSNSGSKKGKSVVVLLSSDVKERDGKVYLPNFSGQRALRKKEKGQFNDNVLFTGKMTEEDVRREIISHFPYLKDQSFWCASAVDNRKSLEFHGSQRIWNGVCIKRRIRGNSTLYILTQMKADDLSKALQEPTDEQASHSVGEVSPVASEYLTSLPSHSNQKSVHNKRKNDQDAQLRLPMVQPVVSPSVKRKKGNDFTDGWAINQTTLQTPLRKVTTAAPAPVQPQHFPATQTSVPRTVSPSLEPSQMLLPEKQNQPPEGSVQGKHELVIPQIDATAGISKGVLVKRAGRVPLEMPSQESSVQLQQNQPPEGPAQGQHEIVVPQDMPSPATAGSSQGVLVQRAGRVPLEMPLGESSVQWQTDSGFDSSTDDVLGVDSSTNYRVYKSHDSYDHLRVFMNPDWAYTKEQTKFTVTLLNPLSCDVASGVANFHGKKAAILKVINPFTLVGVNPISQTEDEVKVSIFKVTENGGCVSLAKDLKFTYKNKLNELVKEILGSAKNRNAAVEGLCSGLQSASTGSDDLNAFRLPEAAPGHI</sequence>